<evidence type="ECO:0000259" key="1">
    <source>
        <dbReference type="SMART" id="SM00791"/>
    </source>
</evidence>
<dbReference type="PANTHER" id="PTHR39244">
    <property type="entry name" value="NATTERIN-4"/>
    <property type="match status" value="1"/>
</dbReference>
<keyword evidence="2" id="KW-0430">Lectin</keyword>
<organism evidence="2">
    <name type="scientific">Linum usitatissimum</name>
    <name type="common">Flax</name>
    <name type="synonym">Linum humile</name>
    <dbReference type="NCBI Taxonomy" id="4006"/>
    <lineage>
        <taxon>Eukaryota</taxon>
        <taxon>Viridiplantae</taxon>
        <taxon>Streptophyta</taxon>
        <taxon>Embryophyta</taxon>
        <taxon>Tracheophyta</taxon>
        <taxon>Spermatophyta</taxon>
        <taxon>Magnoliopsida</taxon>
        <taxon>eudicotyledons</taxon>
        <taxon>Gunneridae</taxon>
        <taxon>Pentapetalae</taxon>
        <taxon>rosids</taxon>
        <taxon>fabids</taxon>
        <taxon>Malpighiales</taxon>
        <taxon>Linaceae</taxon>
        <taxon>Linum</taxon>
    </lineage>
</organism>
<dbReference type="InterPro" id="IPR008998">
    <property type="entry name" value="Agglutinin"/>
</dbReference>
<sequence>MSGNIFALPKQFTLKSKSNGKYLKYVAEGPQSGLLQFSEDHHFSPYAKFESEPYSKSYKTKEELVHLRCFYNNKYWVGNSDHYISGDADVSEEVRSKPTCTLFKPEFLDDQGHTAARPLR</sequence>
<dbReference type="InterPro" id="IPR053237">
    <property type="entry name" value="Natterin_C"/>
</dbReference>
<gene>
    <name evidence="2" type="primary">ALL14</name>
</gene>
<dbReference type="SUPFAM" id="SSF50382">
    <property type="entry name" value="Agglutinin"/>
    <property type="match status" value="1"/>
</dbReference>
<dbReference type="Gene3D" id="2.80.10.50">
    <property type="match status" value="1"/>
</dbReference>
<feature type="domain" description="Agglutinin" evidence="1">
    <location>
        <begin position="6"/>
        <end position="119"/>
    </location>
</feature>
<dbReference type="Pfam" id="PF07468">
    <property type="entry name" value="Agglutinin"/>
    <property type="match status" value="1"/>
</dbReference>
<evidence type="ECO:0000313" key="2">
    <source>
        <dbReference type="EMBL" id="AIU47285.1"/>
    </source>
</evidence>
<reference evidence="2" key="1">
    <citation type="journal article" date="2015" name="Plant Mol. Biol. Rep.">
        <title>The Amaranthin-Like Lectin (LuALL) Genes of Flax: a Unique Gene Family with Members Inducible by Defence Hormones.</title>
        <authorList>
            <person name="Faruque K."/>
            <person name="Begam R."/>
            <person name="Deyholos M.K."/>
        </authorList>
    </citation>
    <scope>NUCLEOTIDE SEQUENCE</scope>
</reference>
<dbReference type="EMBL" id="KM214194">
    <property type="protein sequence ID" value="AIU47285.1"/>
    <property type="molecule type" value="Genomic_DNA"/>
</dbReference>
<dbReference type="InterPro" id="IPR036242">
    <property type="entry name" value="Agglutinin_dom_sf"/>
</dbReference>
<dbReference type="PANTHER" id="PTHR39244:SF5">
    <property type="entry name" value="NATTERIN-3-LIKE"/>
    <property type="match status" value="1"/>
</dbReference>
<protein>
    <submittedName>
        <fullName evidence="2">Amaranthin-like lectin</fullName>
    </submittedName>
</protein>
<accession>A0A097PID8</accession>
<proteinExistence type="predicted"/>
<dbReference type="AlphaFoldDB" id="A0A097PID8"/>
<name>A0A097PID8_LINUS</name>
<dbReference type="SMART" id="SM00791">
    <property type="entry name" value="Agglutinin"/>
    <property type="match status" value="1"/>
</dbReference>
<dbReference type="GO" id="GO:0030246">
    <property type="term" value="F:carbohydrate binding"/>
    <property type="evidence" value="ECO:0007669"/>
    <property type="project" value="UniProtKB-KW"/>
</dbReference>